<keyword evidence="1" id="KW-1133">Transmembrane helix</keyword>
<comment type="caution">
    <text evidence="2">The sequence shown here is derived from an EMBL/GenBank/DDBJ whole genome shotgun (WGS) entry which is preliminary data.</text>
</comment>
<proteinExistence type="predicted"/>
<evidence type="ECO:0008006" key="4">
    <source>
        <dbReference type="Google" id="ProtNLM"/>
    </source>
</evidence>
<keyword evidence="1" id="KW-0472">Membrane</keyword>
<gene>
    <name evidence="2" type="ORF">J3R73_005236</name>
</gene>
<protein>
    <recommendedName>
        <fullName evidence="4">DUF155 domain-containing protein</fullName>
    </recommendedName>
</protein>
<organism evidence="2 3">
    <name type="scientific">Labrys monachus</name>
    <dbReference type="NCBI Taxonomy" id="217067"/>
    <lineage>
        <taxon>Bacteria</taxon>
        <taxon>Pseudomonadati</taxon>
        <taxon>Pseudomonadota</taxon>
        <taxon>Alphaproteobacteria</taxon>
        <taxon>Hyphomicrobiales</taxon>
        <taxon>Xanthobacteraceae</taxon>
        <taxon>Labrys</taxon>
    </lineage>
</organism>
<evidence type="ECO:0000256" key="1">
    <source>
        <dbReference type="SAM" id="Phobius"/>
    </source>
</evidence>
<sequence length="297" mass="32594">MQKAHLMEAPAVEAKAWLVSFGTTARGEGVRIGAPRELFAQWIPVDTAAPPAAVAAGEADRPIAVLWMPTGAPADVEAGWVAAIPAGESTERVVRAGLRTARIVWTDRLAIVYTAQEQLEDALDALIRFTVVERDTAALEAKMPAIWASIDADTPLTHTVLPSDHDRRKAEVNRTTETVTKMASSALRLEIALQQLDPALQSSSKRLFAELALQAGLEDRLEMLAEPIDFAIEHYELINSRMIEAKQFMIEEQQFEVGKKQFEVEKKQATASLVVELVILAVLVADLLFIAYPYLAK</sequence>
<keyword evidence="1" id="KW-0812">Transmembrane</keyword>
<reference evidence="2 3" key="1">
    <citation type="submission" date="2023-07" db="EMBL/GenBank/DDBJ databases">
        <title>Genomic Encyclopedia of Type Strains, Phase IV (KMG-IV): sequencing the most valuable type-strain genomes for metagenomic binning, comparative biology and taxonomic classification.</title>
        <authorList>
            <person name="Goeker M."/>
        </authorList>
    </citation>
    <scope>NUCLEOTIDE SEQUENCE [LARGE SCALE GENOMIC DNA]</scope>
    <source>
        <strain evidence="2 3">DSM 5896</strain>
    </source>
</reference>
<evidence type="ECO:0000313" key="3">
    <source>
        <dbReference type="Proteomes" id="UP001237448"/>
    </source>
</evidence>
<name>A0ABU0FMV1_9HYPH</name>
<feature type="transmembrane region" description="Helical" evidence="1">
    <location>
        <begin position="269"/>
        <end position="295"/>
    </location>
</feature>
<evidence type="ECO:0000313" key="2">
    <source>
        <dbReference type="EMBL" id="MDQ0395444.1"/>
    </source>
</evidence>
<accession>A0ABU0FMV1</accession>
<dbReference type="EMBL" id="JAUSVK010000001">
    <property type="protein sequence ID" value="MDQ0395444.1"/>
    <property type="molecule type" value="Genomic_DNA"/>
</dbReference>
<dbReference type="Proteomes" id="UP001237448">
    <property type="component" value="Unassembled WGS sequence"/>
</dbReference>
<keyword evidence="3" id="KW-1185">Reference proteome</keyword>
<dbReference type="RefSeq" id="WP_307434151.1">
    <property type="nucleotide sequence ID" value="NZ_JAUSVK010000001.1"/>
</dbReference>